<feature type="transmembrane region" description="Helical" evidence="5">
    <location>
        <begin position="380"/>
        <end position="401"/>
    </location>
</feature>
<feature type="transmembrane region" description="Helical" evidence="5">
    <location>
        <begin position="133"/>
        <end position="154"/>
    </location>
</feature>
<feature type="transmembrane region" description="Helical" evidence="5">
    <location>
        <begin position="79"/>
        <end position="96"/>
    </location>
</feature>
<dbReference type="Pfam" id="PF04932">
    <property type="entry name" value="Wzy_C"/>
    <property type="match status" value="1"/>
</dbReference>
<evidence type="ECO:0000256" key="2">
    <source>
        <dbReference type="ARBA" id="ARBA00022692"/>
    </source>
</evidence>
<dbReference type="Proteomes" id="UP000230779">
    <property type="component" value="Unassembled WGS sequence"/>
</dbReference>
<feature type="transmembrane region" description="Helical" evidence="5">
    <location>
        <begin position="174"/>
        <end position="198"/>
    </location>
</feature>
<evidence type="ECO:0000256" key="1">
    <source>
        <dbReference type="ARBA" id="ARBA00004141"/>
    </source>
</evidence>
<keyword evidence="4 5" id="KW-0472">Membrane</keyword>
<evidence type="ECO:0000259" key="6">
    <source>
        <dbReference type="Pfam" id="PF04932"/>
    </source>
</evidence>
<accession>A0A2M7RHW5</accession>
<evidence type="ECO:0000256" key="4">
    <source>
        <dbReference type="ARBA" id="ARBA00023136"/>
    </source>
</evidence>
<feature type="transmembrane region" description="Helical" evidence="5">
    <location>
        <begin position="257"/>
        <end position="273"/>
    </location>
</feature>
<keyword evidence="2 5" id="KW-0812">Transmembrane</keyword>
<keyword evidence="3 5" id="KW-1133">Transmembrane helix</keyword>
<protein>
    <recommendedName>
        <fullName evidence="6">O-antigen ligase-related domain-containing protein</fullName>
    </recommendedName>
</protein>
<comment type="subcellular location">
    <subcellularLocation>
        <location evidence="1">Membrane</location>
        <topology evidence="1">Multi-pass membrane protein</topology>
    </subcellularLocation>
</comment>
<feature type="transmembrane region" description="Helical" evidence="5">
    <location>
        <begin position="410"/>
        <end position="428"/>
    </location>
</feature>
<dbReference type="PANTHER" id="PTHR37422">
    <property type="entry name" value="TEICHURONIC ACID BIOSYNTHESIS PROTEIN TUAE"/>
    <property type="match status" value="1"/>
</dbReference>
<feature type="transmembrane region" description="Helical" evidence="5">
    <location>
        <begin position="102"/>
        <end position="121"/>
    </location>
</feature>
<evidence type="ECO:0000256" key="5">
    <source>
        <dbReference type="SAM" id="Phobius"/>
    </source>
</evidence>
<evidence type="ECO:0000313" key="8">
    <source>
        <dbReference type="Proteomes" id="UP000230779"/>
    </source>
</evidence>
<feature type="transmembrane region" description="Helical" evidence="5">
    <location>
        <begin position="339"/>
        <end position="360"/>
    </location>
</feature>
<proteinExistence type="predicted"/>
<dbReference type="EMBL" id="PFMD01000056">
    <property type="protein sequence ID" value="PIY96152.1"/>
    <property type="molecule type" value="Genomic_DNA"/>
</dbReference>
<comment type="caution">
    <text evidence="7">The sequence shown here is derived from an EMBL/GenBank/DDBJ whole genome shotgun (WGS) entry which is preliminary data.</text>
</comment>
<evidence type="ECO:0000313" key="7">
    <source>
        <dbReference type="EMBL" id="PIY96152.1"/>
    </source>
</evidence>
<evidence type="ECO:0000256" key="3">
    <source>
        <dbReference type="ARBA" id="ARBA00022989"/>
    </source>
</evidence>
<organism evidence="7 8">
    <name type="scientific">Candidatus Kerfeldbacteria bacterium CG_4_10_14_0_8_um_filter_42_10</name>
    <dbReference type="NCBI Taxonomy" id="2014248"/>
    <lineage>
        <taxon>Bacteria</taxon>
        <taxon>Candidatus Kerfeldiibacteriota</taxon>
    </lineage>
</organism>
<dbReference type="PANTHER" id="PTHR37422:SF13">
    <property type="entry name" value="LIPOPOLYSACCHARIDE BIOSYNTHESIS PROTEIN PA4999-RELATED"/>
    <property type="match status" value="1"/>
</dbReference>
<dbReference type="InterPro" id="IPR007016">
    <property type="entry name" value="O-antigen_ligase-rel_domated"/>
</dbReference>
<dbReference type="GO" id="GO:0016020">
    <property type="term" value="C:membrane"/>
    <property type="evidence" value="ECO:0007669"/>
    <property type="project" value="UniProtKB-SubCell"/>
</dbReference>
<sequence length="439" mass="50205">MITTISLIIFGFLFFWLAWKRTDWGVAAIIVLLPSYLIRFKVMGFPSTLLEMMILLLFVAWLAKRLVFPQSEKINFSQFWWLGLLFLLSAVLAIFISPDLRAALGIFKAYFLEPLVFFFIFVNVIRSVPQIKLILWAIGISALFVSLIALWQYLNLIPSYEPWISETPKRVTSIFEYPNAVGLFLAPIAVLFLGIFLLAHTTGNYKNEKTKNKTNRFVLGVILFSLLAVVFSFSRGAILGILAGVVFFSFFSRYKKWIWSILILGTILSLIIPQSRSLIYEIVTFQDVSTDVRTVLWQGAWNLLKDRPLQGAGLAGFPEVYDQYRLIKHTELLLYPHNIILNFWTELGLAGLVIFIWLIVKFFIQGIKARAHRLMFDSNFSFSLPLALLGTMIAILVYGLVDAPYFKNDLSVFFWLVVGLMAVAGKIADNKIEMEKSFH</sequence>
<gene>
    <name evidence="7" type="ORF">COY66_04790</name>
</gene>
<dbReference type="InterPro" id="IPR051533">
    <property type="entry name" value="WaaL-like"/>
</dbReference>
<feature type="domain" description="O-antigen ligase-related" evidence="6">
    <location>
        <begin position="221"/>
        <end position="356"/>
    </location>
</feature>
<feature type="transmembrane region" description="Helical" evidence="5">
    <location>
        <begin position="44"/>
        <end position="67"/>
    </location>
</feature>
<reference evidence="7 8" key="1">
    <citation type="submission" date="2017-09" db="EMBL/GenBank/DDBJ databases">
        <title>Depth-based differentiation of microbial function through sediment-hosted aquifers and enrichment of novel symbionts in the deep terrestrial subsurface.</title>
        <authorList>
            <person name="Probst A.J."/>
            <person name="Ladd B."/>
            <person name="Jarett J.K."/>
            <person name="Geller-Mcgrath D.E."/>
            <person name="Sieber C.M."/>
            <person name="Emerson J.B."/>
            <person name="Anantharaman K."/>
            <person name="Thomas B.C."/>
            <person name="Malmstrom R."/>
            <person name="Stieglmeier M."/>
            <person name="Klingl A."/>
            <person name="Woyke T."/>
            <person name="Ryan C.M."/>
            <person name="Banfield J.F."/>
        </authorList>
    </citation>
    <scope>NUCLEOTIDE SEQUENCE [LARGE SCALE GENOMIC DNA]</scope>
    <source>
        <strain evidence="7">CG_4_10_14_0_8_um_filter_42_10</strain>
    </source>
</reference>
<name>A0A2M7RHW5_9BACT</name>
<feature type="transmembrane region" description="Helical" evidence="5">
    <location>
        <begin position="218"/>
        <end position="251"/>
    </location>
</feature>
<dbReference type="AlphaFoldDB" id="A0A2M7RHW5"/>